<evidence type="ECO:0000259" key="9">
    <source>
        <dbReference type="SMART" id="SM00650"/>
    </source>
</evidence>
<dbReference type="STRING" id="134287.A35E_00135"/>
<dbReference type="AlphaFoldDB" id="J3TYJ8"/>
<feature type="binding site" evidence="7 8">
    <location>
        <position position="70"/>
    </location>
    <ligand>
        <name>S-adenosyl-L-methionine</name>
        <dbReference type="ChEBI" id="CHEBI:59789"/>
    </ligand>
</feature>
<protein>
    <recommendedName>
        <fullName evidence="7">Ribosomal RNA small subunit methyltransferase A</fullName>
        <ecNumber evidence="7">2.1.1.182</ecNumber>
    </recommendedName>
    <alternativeName>
        <fullName evidence="7">16S rRNA (adenine(1518)-N(6)/adenine(1519)-N(6))-dimethyltransferase</fullName>
    </alternativeName>
    <alternativeName>
        <fullName evidence="7">16S rRNA dimethyladenosine transferase</fullName>
    </alternativeName>
    <alternativeName>
        <fullName evidence="7">16S rRNA dimethylase</fullName>
    </alternativeName>
    <alternativeName>
        <fullName evidence="7">S-adenosylmethionine-6-N', N'-adenosyl(rRNA) dimethyltransferase</fullName>
    </alternativeName>
</protein>
<name>J3TYJ8_9ENTR</name>
<dbReference type="PATRIC" id="fig|134287.3.peg.126"/>
<feature type="domain" description="Ribosomal RNA adenine methylase transferase N-terminal" evidence="9">
    <location>
        <begin position="29"/>
        <end position="202"/>
    </location>
</feature>
<evidence type="ECO:0000313" key="11">
    <source>
        <dbReference type="Proteomes" id="UP000003937"/>
    </source>
</evidence>
<evidence type="ECO:0000256" key="6">
    <source>
        <dbReference type="ARBA" id="ARBA00022884"/>
    </source>
</evidence>
<evidence type="ECO:0000256" key="1">
    <source>
        <dbReference type="ARBA" id="ARBA00022490"/>
    </source>
</evidence>
<dbReference type="PROSITE" id="PS51689">
    <property type="entry name" value="SAM_RNA_A_N6_MT"/>
    <property type="match status" value="1"/>
</dbReference>
<proteinExistence type="inferred from homology"/>
<dbReference type="PANTHER" id="PTHR11727">
    <property type="entry name" value="DIMETHYLADENOSINE TRANSFERASE"/>
    <property type="match status" value="1"/>
</dbReference>
<sequence length="268" mass="30944">MTINNLSVCQKRHIARKRFGQHFLHDFFVINNIISAINPQINHAIVEIGPGLGSMTEKIIKYVNKMTVIEIDRDLCNRLIHNPCLSSKLRIIQKDVMKVCFSTLASEEKKSLRIFGNLPYNISTTLIFYLFNYIHIVQDMHFMLQKEVVKRLLAHPNSKSYGRLSIMAQYHAHIIQLIEVSPHSFYPKPKVDSALIRLTPHTKPPFHVHNVEKLAILTKAAFNKRRKTLRNSLNEFFNSRELIHLGIDPTIRAENVSIKDFCILANAL</sequence>
<evidence type="ECO:0000256" key="3">
    <source>
        <dbReference type="ARBA" id="ARBA00022603"/>
    </source>
</evidence>
<evidence type="ECO:0000256" key="8">
    <source>
        <dbReference type="PROSITE-ProRule" id="PRU01026"/>
    </source>
</evidence>
<feature type="binding site" evidence="7 8">
    <location>
        <position position="22"/>
    </location>
    <ligand>
        <name>S-adenosyl-L-methionine</name>
        <dbReference type="ChEBI" id="CHEBI:59789"/>
    </ligand>
</feature>
<dbReference type="HOGENOM" id="CLU_041220_0_1_6"/>
<dbReference type="GO" id="GO:0003723">
    <property type="term" value="F:RNA binding"/>
    <property type="evidence" value="ECO:0007669"/>
    <property type="project" value="UniProtKB-UniRule"/>
</dbReference>
<comment type="subcellular location">
    <subcellularLocation>
        <location evidence="7">Cytoplasm</location>
    </subcellularLocation>
</comment>
<dbReference type="PROSITE" id="PS01131">
    <property type="entry name" value="RRNA_A_DIMETH"/>
    <property type="match status" value="1"/>
</dbReference>
<evidence type="ECO:0000313" key="10">
    <source>
        <dbReference type="EMBL" id="AFP85450.1"/>
    </source>
</evidence>
<keyword evidence="11" id="KW-1185">Reference proteome</keyword>
<dbReference type="EC" id="2.1.1.182" evidence="7"/>
<dbReference type="KEGG" id="sehc:A35E_00135"/>
<dbReference type="HAMAP" id="MF_00607">
    <property type="entry name" value="16SrRNA_methyltr_A"/>
    <property type="match status" value="1"/>
</dbReference>
<dbReference type="InterPro" id="IPR020596">
    <property type="entry name" value="rRNA_Ade_Mease_Trfase_CS"/>
</dbReference>
<feature type="binding site" evidence="7 8">
    <location>
        <position position="24"/>
    </location>
    <ligand>
        <name>S-adenosyl-L-methionine</name>
        <dbReference type="ChEBI" id="CHEBI:59789"/>
    </ligand>
</feature>
<comment type="function">
    <text evidence="7">Specifically dimethylates two adjacent adenosines (A1518 and A1519) in the loop of a conserved hairpin near the 3'-end of 16S rRNA in the 30S particle. May play a critical role in biogenesis of 30S subunits.</text>
</comment>
<dbReference type="FunFam" id="1.10.8.100:FF:000001">
    <property type="entry name" value="Ribosomal RNA small subunit methyltransferase A"/>
    <property type="match status" value="1"/>
</dbReference>
<dbReference type="InterPro" id="IPR023165">
    <property type="entry name" value="rRNA_Ade_diMease-like_C"/>
</dbReference>
<keyword evidence="2 7" id="KW-0698">rRNA processing</keyword>
<dbReference type="Proteomes" id="UP000003937">
    <property type="component" value="Chromosome"/>
</dbReference>
<gene>
    <name evidence="7" type="primary">rsmA</name>
    <name evidence="7" type="synonym">ksgA</name>
    <name evidence="10" type="ORF">A35E_00135</name>
</gene>
<evidence type="ECO:0000256" key="4">
    <source>
        <dbReference type="ARBA" id="ARBA00022679"/>
    </source>
</evidence>
<comment type="catalytic activity">
    <reaction evidence="7">
        <text>adenosine(1518)/adenosine(1519) in 16S rRNA + 4 S-adenosyl-L-methionine = N(6)-dimethyladenosine(1518)/N(6)-dimethyladenosine(1519) in 16S rRNA + 4 S-adenosyl-L-homocysteine + 4 H(+)</text>
        <dbReference type="Rhea" id="RHEA:19609"/>
        <dbReference type="Rhea" id="RHEA-COMP:10232"/>
        <dbReference type="Rhea" id="RHEA-COMP:10233"/>
        <dbReference type="ChEBI" id="CHEBI:15378"/>
        <dbReference type="ChEBI" id="CHEBI:57856"/>
        <dbReference type="ChEBI" id="CHEBI:59789"/>
        <dbReference type="ChEBI" id="CHEBI:74411"/>
        <dbReference type="ChEBI" id="CHEBI:74493"/>
        <dbReference type="EC" id="2.1.1.182"/>
    </reaction>
</comment>
<keyword evidence="5 7" id="KW-0949">S-adenosyl-L-methionine</keyword>
<dbReference type="InterPro" id="IPR029063">
    <property type="entry name" value="SAM-dependent_MTases_sf"/>
</dbReference>
<evidence type="ECO:0000256" key="2">
    <source>
        <dbReference type="ARBA" id="ARBA00022552"/>
    </source>
</evidence>
<keyword evidence="3 7" id="KW-0489">Methyltransferase</keyword>
<keyword evidence="4 7" id="KW-0808">Transferase</keyword>
<dbReference type="InterPro" id="IPR011530">
    <property type="entry name" value="rRNA_adenine_dimethylase"/>
</dbReference>
<dbReference type="InterPro" id="IPR020598">
    <property type="entry name" value="rRNA_Ade_methylase_Trfase_N"/>
</dbReference>
<keyword evidence="6 7" id="KW-0694">RNA-binding</keyword>
<dbReference type="RefSeq" id="WP_014888747.1">
    <property type="nucleotide sequence ID" value="NC_018420.1"/>
</dbReference>
<feature type="binding site" evidence="7 8">
    <location>
        <position position="49"/>
    </location>
    <ligand>
        <name>S-adenosyl-L-methionine</name>
        <dbReference type="ChEBI" id="CHEBI:59789"/>
    </ligand>
</feature>
<dbReference type="GO" id="GO:0005829">
    <property type="term" value="C:cytosol"/>
    <property type="evidence" value="ECO:0007669"/>
    <property type="project" value="TreeGrafter"/>
</dbReference>
<keyword evidence="1 7" id="KW-0963">Cytoplasm</keyword>
<dbReference type="PANTHER" id="PTHR11727:SF7">
    <property type="entry name" value="DIMETHYLADENOSINE TRANSFERASE-RELATED"/>
    <property type="match status" value="1"/>
</dbReference>
<dbReference type="SUPFAM" id="SSF53335">
    <property type="entry name" value="S-adenosyl-L-methionine-dependent methyltransferases"/>
    <property type="match status" value="1"/>
</dbReference>
<feature type="binding site" evidence="7 8">
    <location>
        <position position="117"/>
    </location>
    <ligand>
        <name>S-adenosyl-L-methionine</name>
        <dbReference type="ChEBI" id="CHEBI:59789"/>
    </ligand>
</feature>
<evidence type="ECO:0000256" key="5">
    <source>
        <dbReference type="ARBA" id="ARBA00022691"/>
    </source>
</evidence>
<dbReference type="EMBL" id="CP003547">
    <property type="protein sequence ID" value="AFP85450.1"/>
    <property type="molecule type" value="Genomic_DNA"/>
</dbReference>
<dbReference type="Pfam" id="PF00398">
    <property type="entry name" value="RrnaAD"/>
    <property type="match status" value="1"/>
</dbReference>
<dbReference type="GO" id="GO:0052908">
    <property type="term" value="F:16S rRNA (adenine(1518)-N(6)/adenine(1519)-N(6))-dimethyltransferase activity"/>
    <property type="evidence" value="ECO:0007669"/>
    <property type="project" value="UniProtKB-EC"/>
</dbReference>
<dbReference type="OrthoDB" id="9814755at2"/>
<feature type="binding site" evidence="7 8">
    <location>
        <position position="95"/>
    </location>
    <ligand>
        <name>S-adenosyl-L-methionine</name>
        <dbReference type="ChEBI" id="CHEBI:59789"/>
    </ligand>
</feature>
<dbReference type="NCBIfam" id="TIGR00755">
    <property type="entry name" value="ksgA"/>
    <property type="match status" value="1"/>
</dbReference>
<reference evidence="10 11" key="1">
    <citation type="journal article" date="2012" name="Mol. Biol. Evol.">
        <title>Genome reduction and co-evolution between the primary and secondary bacterial symbionts of psyllids.</title>
        <authorList>
            <person name="Sloan D.B."/>
            <person name="Moran N.A."/>
        </authorList>
    </citation>
    <scope>NUCLEOTIDE SEQUENCE [LARGE SCALE GENOMIC DNA]</scope>
    <source>
        <strain evidence="10">Hcub_S</strain>
    </source>
</reference>
<dbReference type="Gene3D" id="1.10.8.100">
    <property type="entry name" value="Ribosomal RNA adenine dimethylase-like, domain 2"/>
    <property type="match status" value="1"/>
</dbReference>
<accession>J3TYJ8</accession>
<dbReference type="InterPro" id="IPR001737">
    <property type="entry name" value="KsgA/Erm"/>
</dbReference>
<comment type="similarity">
    <text evidence="7">Belongs to the class I-like SAM-binding methyltransferase superfamily. rRNA adenine N(6)-methyltransferase family. RsmA subfamily.</text>
</comment>
<organism evidence="10 11">
    <name type="scientific">secondary endosymbiont of Heteropsylla cubana</name>
    <dbReference type="NCBI Taxonomy" id="134287"/>
    <lineage>
        <taxon>Bacteria</taxon>
        <taxon>Pseudomonadati</taxon>
        <taxon>Pseudomonadota</taxon>
        <taxon>Gammaproteobacteria</taxon>
        <taxon>Enterobacterales</taxon>
        <taxon>Enterobacteriaceae</taxon>
        <taxon>aphid secondary symbionts</taxon>
    </lineage>
</organism>
<dbReference type="Gene3D" id="3.40.50.150">
    <property type="entry name" value="Vaccinia Virus protein VP39"/>
    <property type="match status" value="1"/>
</dbReference>
<evidence type="ECO:0000256" key="7">
    <source>
        <dbReference type="HAMAP-Rule" id="MF_00607"/>
    </source>
</evidence>
<dbReference type="SMART" id="SM00650">
    <property type="entry name" value="rADc"/>
    <property type="match status" value="1"/>
</dbReference>